<dbReference type="GO" id="GO:0098553">
    <property type="term" value="C:lumenal side of endoplasmic reticulum membrane"/>
    <property type="evidence" value="ECO:0007669"/>
    <property type="project" value="TreeGrafter"/>
</dbReference>
<dbReference type="STRING" id="67003.A0A1X0P170"/>
<accession>A0A1X0P170</accession>
<evidence type="ECO:0000256" key="3">
    <source>
        <dbReference type="ARBA" id="ARBA00022692"/>
    </source>
</evidence>
<proteinExistence type="inferred from homology"/>
<dbReference type="VEuPathDB" id="TriTrypDB:TM35_000092100"/>
<feature type="transmembrane region" description="Helical" evidence="8">
    <location>
        <begin position="233"/>
        <end position="255"/>
    </location>
</feature>
<dbReference type="GO" id="GO:0042500">
    <property type="term" value="F:aspartic endopeptidase activity, intramembrane cleaving"/>
    <property type="evidence" value="ECO:0007669"/>
    <property type="project" value="InterPro"/>
</dbReference>
<feature type="transmembrane region" description="Helical" evidence="8">
    <location>
        <begin position="79"/>
        <end position="101"/>
    </location>
</feature>
<feature type="transmembrane region" description="Helical" evidence="8">
    <location>
        <begin position="108"/>
        <end position="124"/>
    </location>
</feature>
<keyword evidence="5" id="KW-0256">Endoplasmic reticulum</keyword>
<dbReference type="GO" id="GO:0033619">
    <property type="term" value="P:membrane protein proteolysis"/>
    <property type="evidence" value="ECO:0007669"/>
    <property type="project" value="TreeGrafter"/>
</dbReference>
<name>A0A1X0P170_9TRYP</name>
<dbReference type="GeneID" id="39984229"/>
<dbReference type="SMART" id="SM00730">
    <property type="entry name" value="PSN"/>
    <property type="match status" value="1"/>
</dbReference>
<feature type="transmembrane region" description="Helical" evidence="8">
    <location>
        <begin position="54"/>
        <end position="73"/>
    </location>
</feature>
<feature type="transmembrane region" description="Helical" evidence="8">
    <location>
        <begin position="12"/>
        <end position="33"/>
    </location>
</feature>
<evidence type="ECO:0000256" key="8">
    <source>
        <dbReference type="SAM" id="Phobius"/>
    </source>
</evidence>
<dbReference type="InterPro" id="IPR007369">
    <property type="entry name" value="Peptidase_A22B_SPP"/>
</dbReference>
<feature type="transmembrane region" description="Helical" evidence="8">
    <location>
        <begin position="155"/>
        <end position="182"/>
    </location>
</feature>
<evidence type="ECO:0000256" key="7">
    <source>
        <dbReference type="ARBA" id="ARBA00023136"/>
    </source>
</evidence>
<comment type="similarity">
    <text evidence="2">Belongs to the peptidase A22B family.</text>
</comment>
<organism evidence="9 10">
    <name type="scientific">Trypanosoma theileri</name>
    <dbReference type="NCBI Taxonomy" id="67003"/>
    <lineage>
        <taxon>Eukaryota</taxon>
        <taxon>Discoba</taxon>
        <taxon>Euglenozoa</taxon>
        <taxon>Kinetoplastea</taxon>
        <taxon>Metakinetoplastina</taxon>
        <taxon>Trypanosomatida</taxon>
        <taxon>Trypanosomatidae</taxon>
        <taxon>Trypanosoma</taxon>
    </lineage>
</organism>
<dbReference type="OrthoDB" id="29661at2759"/>
<dbReference type="InterPro" id="IPR006639">
    <property type="entry name" value="Preselin/SPP"/>
</dbReference>
<evidence type="ECO:0000313" key="9">
    <source>
        <dbReference type="EMBL" id="ORC90160.1"/>
    </source>
</evidence>
<feature type="transmembrane region" description="Helical" evidence="8">
    <location>
        <begin position="202"/>
        <end position="221"/>
    </location>
</feature>
<dbReference type="RefSeq" id="XP_028884226.1">
    <property type="nucleotide sequence ID" value="XM_029024449.1"/>
</dbReference>
<dbReference type="GO" id="GO:0006465">
    <property type="term" value="P:signal peptide processing"/>
    <property type="evidence" value="ECO:0007669"/>
    <property type="project" value="TreeGrafter"/>
</dbReference>
<dbReference type="Proteomes" id="UP000192257">
    <property type="component" value="Unassembled WGS sequence"/>
</dbReference>
<evidence type="ECO:0000256" key="4">
    <source>
        <dbReference type="ARBA" id="ARBA00022801"/>
    </source>
</evidence>
<dbReference type="PANTHER" id="PTHR12174:SF23">
    <property type="entry name" value="MINOR HISTOCOMPATIBILITY ANTIGEN H13"/>
    <property type="match status" value="1"/>
</dbReference>
<gene>
    <name evidence="9" type="ORF">TM35_000092100</name>
</gene>
<reference evidence="9 10" key="1">
    <citation type="submission" date="2017-03" db="EMBL/GenBank/DDBJ databases">
        <title>An alternative strategy for trypanosome survival in the mammalian bloodstream revealed through genome and transcriptome analysis of the ubiquitous bovine parasite Trypanosoma (Megatrypanum) theileri.</title>
        <authorList>
            <person name="Kelly S."/>
            <person name="Ivens A."/>
            <person name="Mott A."/>
            <person name="O'Neill E."/>
            <person name="Emms D."/>
            <person name="Macleod O."/>
            <person name="Voorheis P."/>
            <person name="Matthews J."/>
            <person name="Matthews K."/>
            <person name="Carrington M."/>
        </authorList>
    </citation>
    <scope>NUCLEOTIDE SEQUENCE [LARGE SCALE GENOMIC DNA]</scope>
    <source>
        <strain evidence="9">Edinburgh</strain>
    </source>
</reference>
<evidence type="ECO:0000256" key="6">
    <source>
        <dbReference type="ARBA" id="ARBA00022989"/>
    </source>
</evidence>
<sequence length="357" mass="40006">MSTPYEDGQLYLALLFLLSNAVLVVYLGSKRLLQQTIKMKNSGTRPDDVMSTSDAMALPLMGSMVLFTLYVILKFIPLEYFNAIISLYLSLVGIFSMGSFIKGFMRPNILTGIACCIVGGYYYWTNNWVANNILAISIGVLSIEMVQIGSFSTSFVMLLGLFFYDIFWVFGSDVMITVASGINGPIKLVFPRTVFENQEAKSLLGLGDLIIPGFFIAQVLVFSTEYVKKGNFYFYVSLIAYTLSLVNTMAVMIIFEHGQPALLFIVPWLLVTFVLATIIKGDFNAAMKYTSSEVIQSSSKSTEKKKDDNKSLHESLEELSLTTLLWSAIQVLFGLKHEEEKEKEKESQENTEEKKNN</sequence>
<protein>
    <submittedName>
        <fullName evidence="9">Putative signal peptide peptidase, putative,aspartic peptidase, clan AD, family A22B</fullName>
    </submittedName>
</protein>
<evidence type="ECO:0000313" key="10">
    <source>
        <dbReference type="Proteomes" id="UP000192257"/>
    </source>
</evidence>
<comment type="caution">
    <text evidence="9">The sequence shown here is derived from an EMBL/GenBank/DDBJ whole genome shotgun (WGS) entry which is preliminary data.</text>
</comment>
<evidence type="ECO:0000256" key="2">
    <source>
        <dbReference type="ARBA" id="ARBA00006859"/>
    </source>
</evidence>
<keyword evidence="6 8" id="KW-1133">Transmembrane helix</keyword>
<comment type="subcellular location">
    <subcellularLocation>
        <location evidence="1">Endoplasmic reticulum membrane</location>
        <topology evidence="1">Multi-pass membrane protein</topology>
    </subcellularLocation>
</comment>
<keyword evidence="4" id="KW-0378">Hydrolase</keyword>
<feature type="transmembrane region" description="Helical" evidence="8">
    <location>
        <begin position="261"/>
        <end position="279"/>
    </location>
</feature>
<keyword evidence="10" id="KW-1185">Reference proteome</keyword>
<keyword evidence="3 8" id="KW-0812">Transmembrane</keyword>
<dbReference type="GO" id="GO:0098554">
    <property type="term" value="C:cytoplasmic side of endoplasmic reticulum membrane"/>
    <property type="evidence" value="ECO:0007669"/>
    <property type="project" value="TreeGrafter"/>
</dbReference>
<dbReference type="EMBL" id="NBCO01000009">
    <property type="protein sequence ID" value="ORC90160.1"/>
    <property type="molecule type" value="Genomic_DNA"/>
</dbReference>
<evidence type="ECO:0000256" key="1">
    <source>
        <dbReference type="ARBA" id="ARBA00004477"/>
    </source>
</evidence>
<dbReference type="AlphaFoldDB" id="A0A1X0P170"/>
<dbReference type="PANTHER" id="PTHR12174">
    <property type="entry name" value="SIGNAL PEPTIDE PEPTIDASE"/>
    <property type="match status" value="1"/>
</dbReference>
<dbReference type="Pfam" id="PF04258">
    <property type="entry name" value="Peptidase_A22B"/>
    <property type="match status" value="1"/>
</dbReference>
<keyword evidence="7 8" id="KW-0472">Membrane</keyword>
<evidence type="ECO:0000256" key="5">
    <source>
        <dbReference type="ARBA" id="ARBA00022824"/>
    </source>
</evidence>